<dbReference type="AlphaFoldDB" id="A0AAE9XVC2"/>
<dbReference type="NCBIfam" id="TIGR00654">
    <property type="entry name" value="PhzF_family"/>
    <property type="match status" value="1"/>
</dbReference>
<evidence type="ECO:0000256" key="3">
    <source>
        <dbReference type="PIRSR" id="PIRSR016184-1"/>
    </source>
</evidence>
<dbReference type="GO" id="GO:0005737">
    <property type="term" value="C:cytoplasm"/>
    <property type="evidence" value="ECO:0007669"/>
    <property type="project" value="TreeGrafter"/>
</dbReference>
<accession>A0AAE9XVC2</accession>
<dbReference type="RefSeq" id="WP_289505343.1">
    <property type="nucleotide sequence ID" value="NZ_CP116805.1"/>
</dbReference>
<gene>
    <name evidence="4" type="ORF">PH603_07070</name>
</gene>
<dbReference type="EMBL" id="CP116805">
    <property type="protein sequence ID" value="WCL55520.1"/>
    <property type="molecule type" value="Genomic_DNA"/>
</dbReference>
<sequence>MQEVSIYQVDAFTSRAFGGNPAAICPVPAFLDPSVMQSIARENNLSETAFIVPREDRAEADYDLRWFTPSLEVDLCGHATLASGLVVIRHLEPALETVRFATRSGILQVTKRADGKLALEMPTLMPTPVTAPDGLAEAMGAIPEAVLHRGRDYLLIYREPQIIQRLHPDMRALQAYAPYGFIATAPGTDGVDFVSRCFFPNHGIPEDPVTGSAHCLSGPYWAERFGRSELHALQISARGGELWITVKGDRIELAGSAVEVMRGALYLSH</sequence>
<dbReference type="GO" id="GO:0016853">
    <property type="term" value="F:isomerase activity"/>
    <property type="evidence" value="ECO:0007669"/>
    <property type="project" value="UniProtKB-KW"/>
</dbReference>
<reference evidence="4" key="1">
    <citation type="submission" date="2023-01" db="EMBL/GenBank/DDBJ databases">
        <title>The genome sequence of Kordiimonadaceae bacterium 6D33.</title>
        <authorList>
            <person name="Liu Y."/>
        </authorList>
    </citation>
    <scope>NUCLEOTIDE SEQUENCE</scope>
    <source>
        <strain evidence="4">6D33</strain>
    </source>
</reference>
<dbReference type="KEGG" id="gso:PH603_07070"/>
<dbReference type="InterPro" id="IPR003719">
    <property type="entry name" value="Phenazine_PhzF-like"/>
</dbReference>
<dbReference type="Pfam" id="PF02567">
    <property type="entry name" value="PhzC-PhzF"/>
    <property type="match status" value="1"/>
</dbReference>
<keyword evidence="2" id="KW-0413">Isomerase</keyword>
<keyword evidence="5" id="KW-1185">Reference proteome</keyword>
<comment type="similarity">
    <text evidence="1">Belongs to the PhzF family.</text>
</comment>
<dbReference type="Gene3D" id="3.10.310.10">
    <property type="entry name" value="Diaminopimelate Epimerase, Chain A, domain 1"/>
    <property type="match status" value="2"/>
</dbReference>
<organism evidence="4 5">
    <name type="scientific">Gimibacter soli</name>
    <dbReference type="NCBI Taxonomy" id="3024400"/>
    <lineage>
        <taxon>Bacteria</taxon>
        <taxon>Pseudomonadati</taxon>
        <taxon>Pseudomonadota</taxon>
        <taxon>Alphaproteobacteria</taxon>
        <taxon>Kordiimonadales</taxon>
        <taxon>Temperatibacteraceae</taxon>
        <taxon>Gimibacter</taxon>
    </lineage>
</organism>
<evidence type="ECO:0000313" key="5">
    <source>
        <dbReference type="Proteomes" id="UP001217500"/>
    </source>
</evidence>
<protein>
    <submittedName>
        <fullName evidence="4">PhzF family phenazine biosynthesis protein</fullName>
    </submittedName>
</protein>
<dbReference type="SUPFAM" id="SSF54506">
    <property type="entry name" value="Diaminopimelate epimerase-like"/>
    <property type="match status" value="1"/>
</dbReference>
<proteinExistence type="inferred from homology"/>
<evidence type="ECO:0000313" key="4">
    <source>
        <dbReference type="EMBL" id="WCL55520.1"/>
    </source>
</evidence>
<dbReference type="PANTHER" id="PTHR13774:SF17">
    <property type="entry name" value="PHENAZINE BIOSYNTHESIS-LIKE DOMAIN-CONTAINING PROTEIN"/>
    <property type="match status" value="1"/>
</dbReference>
<dbReference type="PANTHER" id="PTHR13774">
    <property type="entry name" value="PHENAZINE BIOSYNTHESIS PROTEIN"/>
    <property type="match status" value="1"/>
</dbReference>
<dbReference type="Proteomes" id="UP001217500">
    <property type="component" value="Chromosome"/>
</dbReference>
<name>A0AAE9XVC2_9PROT</name>
<feature type="active site" evidence="3">
    <location>
        <position position="47"/>
    </location>
</feature>
<evidence type="ECO:0000256" key="1">
    <source>
        <dbReference type="ARBA" id="ARBA00008270"/>
    </source>
</evidence>
<evidence type="ECO:0000256" key="2">
    <source>
        <dbReference type="ARBA" id="ARBA00023235"/>
    </source>
</evidence>
<dbReference type="PIRSF" id="PIRSF016184">
    <property type="entry name" value="PhzC_PhzF"/>
    <property type="match status" value="1"/>
</dbReference>